<dbReference type="PROSITE" id="PS51257">
    <property type="entry name" value="PROKAR_LIPOPROTEIN"/>
    <property type="match status" value="1"/>
</dbReference>
<dbReference type="STRING" id="1513271.XM47_05785"/>
<feature type="chain" id="PRO_5005301493" description="Lipoprotein" evidence="1">
    <location>
        <begin position="21"/>
        <end position="269"/>
    </location>
</feature>
<evidence type="ECO:0000313" key="2">
    <source>
        <dbReference type="EMBL" id="KMT65966.1"/>
    </source>
</evidence>
<keyword evidence="1" id="KW-0732">Signal</keyword>
<comment type="caution">
    <text evidence="2">The sequence shown here is derived from an EMBL/GenBank/DDBJ whole genome shotgun (WGS) entry which is preliminary data.</text>
</comment>
<keyword evidence="3" id="KW-1185">Reference proteome</keyword>
<accession>A0A0J8JMX6</accession>
<evidence type="ECO:0000256" key="1">
    <source>
        <dbReference type="SAM" id="SignalP"/>
    </source>
</evidence>
<reference evidence="2 3" key="1">
    <citation type="submission" date="2015-04" db="EMBL/GenBank/DDBJ databases">
        <title>Draft Genome Sequence of the Novel Agar-Digesting Marine Bacterium Q1.</title>
        <authorList>
            <person name="Li Y."/>
            <person name="Li D."/>
            <person name="Chen G."/>
            <person name="Du Z."/>
        </authorList>
    </citation>
    <scope>NUCLEOTIDE SEQUENCE [LARGE SCALE GENOMIC DNA]</scope>
    <source>
        <strain evidence="2 3">Q1</strain>
    </source>
</reference>
<evidence type="ECO:0000313" key="3">
    <source>
        <dbReference type="Proteomes" id="UP000037600"/>
    </source>
</evidence>
<dbReference type="Proteomes" id="UP000037600">
    <property type="component" value="Unassembled WGS sequence"/>
</dbReference>
<dbReference type="OrthoDB" id="6695641at2"/>
<dbReference type="EMBL" id="LAZL01000007">
    <property type="protein sequence ID" value="KMT65966.1"/>
    <property type="molecule type" value="Genomic_DNA"/>
</dbReference>
<dbReference type="AlphaFoldDB" id="A0A0J8JMX6"/>
<evidence type="ECO:0008006" key="4">
    <source>
        <dbReference type="Google" id="ProtNLM"/>
    </source>
</evidence>
<organism evidence="2 3">
    <name type="scientific">Catenovulum maritimum</name>
    <dbReference type="NCBI Taxonomy" id="1513271"/>
    <lineage>
        <taxon>Bacteria</taxon>
        <taxon>Pseudomonadati</taxon>
        <taxon>Pseudomonadota</taxon>
        <taxon>Gammaproteobacteria</taxon>
        <taxon>Alteromonadales</taxon>
        <taxon>Alteromonadaceae</taxon>
        <taxon>Catenovulum</taxon>
    </lineage>
</organism>
<feature type="signal peptide" evidence="1">
    <location>
        <begin position="1"/>
        <end position="20"/>
    </location>
</feature>
<gene>
    <name evidence="2" type="ORF">XM47_05785</name>
</gene>
<name>A0A0J8JMX6_9ALTE</name>
<protein>
    <recommendedName>
        <fullName evidence="4">Lipoprotein</fullName>
    </recommendedName>
</protein>
<sequence length="269" mass="29721">MQARIKTCILSSLIISFVSACDSDNDIYIDPDLRHRLVYQDDQATACGDQVGIDLNTHGKLLVENNIEVHCSQKGHDGLAYTESCGSETGSINIYTIHQGDLAEAETLGFTALSELDSPQYDTLCEYNVISDYRKYALLEQLASQTQKWQTESLQDYKFTYHHSFADCPSFAPLPRVEISVSQGSVSQVYDLDTQTQLSDLSAYQTIDEIIASLNLKLRLSPIKAGLNSAEPYESPSFSDIGTPLSYYIDQGTDSCDAQVIALSKPESI</sequence>
<dbReference type="Pfam" id="PF19671">
    <property type="entry name" value="DUF6174"/>
    <property type="match status" value="1"/>
</dbReference>
<dbReference type="RefSeq" id="WP_048690671.1">
    <property type="nucleotide sequence ID" value="NZ_KQ130485.1"/>
</dbReference>
<proteinExistence type="predicted"/>
<dbReference type="InterPro" id="IPR046172">
    <property type="entry name" value="DUF6174"/>
</dbReference>